<evidence type="ECO:0000259" key="3">
    <source>
        <dbReference type="Pfam" id="PF13649"/>
    </source>
</evidence>
<organism evidence="4 5">
    <name type="scientific">candidate division WS6 bacterium GW2011_GWA2_37_6</name>
    <dbReference type="NCBI Taxonomy" id="1619087"/>
    <lineage>
        <taxon>Bacteria</taxon>
        <taxon>Candidatus Dojkabacteria</taxon>
    </lineage>
</organism>
<reference evidence="4 5" key="1">
    <citation type="journal article" date="2015" name="Nature">
        <title>rRNA introns, odd ribosomes, and small enigmatic genomes across a large radiation of phyla.</title>
        <authorList>
            <person name="Brown C.T."/>
            <person name="Hug L.A."/>
            <person name="Thomas B.C."/>
            <person name="Sharon I."/>
            <person name="Castelle C.J."/>
            <person name="Singh A."/>
            <person name="Wilkins M.J."/>
            <person name="Williams K.H."/>
            <person name="Banfield J.F."/>
        </authorList>
    </citation>
    <scope>NUCLEOTIDE SEQUENCE [LARGE SCALE GENOMIC DNA]</scope>
</reference>
<sequence>MQSTAQLTKFWDSSSRNIPANKDHSRYAETAIKDLAPHSTICDLGGGTGADAIYFARAGHTVTLYDISSFALKQAVKKAEKMGLSIATKQADFGDSKFKLPVETFDLIYSRLTLHYFKPEQMYNILTTIYEALRTNGKAMITLKSSEDKKEIQFLKSTAKEIEPGVFEDKGQIKMRLNLDQLRDVMKKTGLPDGAYSIREITEDLGGRVDAVKSGNMTIILNEIIITKVSKL</sequence>
<dbReference type="GO" id="GO:0008168">
    <property type="term" value="F:methyltransferase activity"/>
    <property type="evidence" value="ECO:0007669"/>
    <property type="project" value="UniProtKB-KW"/>
</dbReference>
<comment type="caution">
    <text evidence="4">The sequence shown here is derived from an EMBL/GenBank/DDBJ whole genome shotgun (WGS) entry which is preliminary data.</text>
</comment>
<dbReference type="EMBL" id="LBTH01000024">
    <property type="protein sequence ID" value="KKQ35477.1"/>
    <property type="molecule type" value="Genomic_DNA"/>
</dbReference>
<dbReference type="PANTHER" id="PTHR43861:SF1">
    <property type="entry name" value="TRANS-ACONITATE 2-METHYLTRANSFERASE"/>
    <property type="match status" value="1"/>
</dbReference>
<dbReference type="PANTHER" id="PTHR43861">
    <property type="entry name" value="TRANS-ACONITATE 2-METHYLTRANSFERASE-RELATED"/>
    <property type="match status" value="1"/>
</dbReference>
<dbReference type="InterPro" id="IPR029063">
    <property type="entry name" value="SAM-dependent_MTases_sf"/>
</dbReference>
<keyword evidence="2 4" id="KW-0808">Transferase</keyword>
<evidence type="ECO:0000313" key="5">
    <source>
        <dbReference type="Proteomes" id="UP000034852"/>
    </source>
</evidence>
<accession>A0A0G0GZL0</accession>
<name>A0A0G0GZL0_9BACT</name>
<dbReference type="Gene3D" id="3.40.50.150">
    <property type="entry name" value="Vaccinia Virus protein VP39"/>
    <property type="match status" value="1"/>
</dbReference>
<dbReference type="Pfam" id="PF13649">
    <property type="entry name" value="Methyltransf_25"/>
    <property type="match status" value="1"/>
</dbReference>
<dbReference type="InterPro" id="IPR041698">
    <property type="entry name" value="Methyltransf_25"/>
</dbReference>
<keyword evidence="1 4" id="KW-0489">Methyltransferase</keyword>
<dbReference type="GO" id="GO:0032259">
    <property type="term" value="P:methylation"/>
    <property type="evidence" value="ECO:0007669"/>
    <property type="project" value="UniProtKB-KW"/>
</dbReference>
<evidence type="ECO:0000313" key="4">
    <source>
        <dbReference type="EMBL" id="KKQ35477.1"/>
    </source>
</evidence>
<evidence type="ECO:0000256" key="1">
    <source>
        <dbReference type="ARBA" id="ARBA00022603"/>
    </source>
</evidence>
<protein>
    <submittedName>
        <fullName evidence="4">Methyltransferase type 11</fullName>
    </submittedName>
</protein>
<dbReference type="CDD" id="cd02440">
    <property type="entry name" value="AdoMet_MTases"/>
    <property type="match status" value="1"/>
</dbReference>
<evidence type="ECO:0000256" key="2">
    <source>
        <dbReference type="ARBA" id="ARBA00022679"/>
    </source>
</evidence>
<dbReference type="SUPFAM" id="SSF53335">
    <property type="entry name" value="S-adenosyl-L-methionine-dependent methyltransferases"/>
    <property type="match status" value="1"/>
</dbReference>
<feature type="domain" description="Methyltransferase" evidence="3">
    <location>
        <begin position="41"/>
        <end position="137"/>
    </location>
</feature>
<proteinExistence type="predicted"/>
<gene>
    <name evidence="4" type="ORF">US52_C0024G0011</name>
</gene>
<dbReference type="AlphaFoldDB" id="A0A0G0GZL0"/>
<dbReference type="Proteomes" id="UP000034852">
    <property type="component" value="Unassembled WGS sequence"/>
</dbReference>